<feature type="domain" description="DUF4140" evidence="4">
    <location>
        <begin position="30"/>
        <end position="127"/>
    </location>
</feature>
<dbReference type="OrthoDB" id="634585at2"/>
<dbReference type="RefSeq" id="WP_013765383.1">
    <property type="nucleotide sequence ID" value="NC_015510.1"/>
</dbReference>
<dbReference type="HOGENOM" id="CLU_010457_3_0_10"/>
<evidence type="ECO:0000259" key="3">
    <source>
        <dbReference type="Pfam" id="PF13598"/>
    </source>
</evidence>
<dbReference type="AlphaFoldDB" id="F4L5H6"/>
<feature type="region of interest" description="Disordered" evidence="2">
    <location>
        <begin position="311"/>
        <end position="350"/>
    </location>
</feature>
<dbReference type="Proteomes" id="UP000008461">
    <property type="component" value="Chromosome"/>
</dbReference>
<dbReference type="eggNOG" id="COG5316">
    <property type="taxonomic scope" value="Bacteria"/>
</dbReference>
<keyword evidence="1" id="KW-0175">Coiled coil</keyword>
<evidence type="ECO:0000256" key="2">
    <source>
        <dbReference type="SAM" id="MobiDB-lite"/>
    </source>
</evidence>
<evidence type="ECO:0000256" key="1">
    <source>
        <dbReference type="SAM" id="Coils"/>
    </source>
</evidence>
<dbReference type="EMBL" id="CP002691">
    <property type="protein sequence ID" value="AEE50840.1"/>
    <property type="molecule type" value="Genomic_DNA"/>
</dbReference>
<feature type="compositionally biased region" description="Acidic residues" evidence="2">
    <location>
        <begin position="332"/>
        <end position="350"/>
    </location>
</feature>
<reference key="2">
    <citation type="submission" date="2011-04" db="EMBL/GenBank/DDBJ databases">
        <title>Complete sequence of chromosome of Haliscomenobacter hydrossis DSM 1100.</title>
        <authorList>
            <consortium name="US DOE Joint Genome Institute (JGI-PGF)"/>
            <person name="Lucas S."/>
            <person name="Han J."/>
            <person name="Lapidus A."/>
            <person name="Bruce D."/>
            <person name="Goodwin L."/>
            <person name="Pitluck S."/>
            <person name="Peters L."/>
            <person name="Kyrpides N."/>
            <person name="Mavromatis K."/>
            <person name="Ivanova N."/>
            <person name="Ovchinnikova G."/>
            <person name="Pagani I."/>
            <person name="Daligault H."/>
            <person name="Detter J.C."/>
            <person name="Han C."/>
            <person name="Land M."/>
            <person name="Hauser L."/>
            <person name="Markowitz V."/>
            <person name="Cheng J.-F."/>
            <person name="Hugenholtz P."/>
            <person name="Woyke T."/>
            <person name="Wu D."/>
            <person name="Verbarg S."/>
            <person name="Frueling A."/>
            <person name="Brambilla E."/>
            <person name="Klenk H.-P."/>
            <person name="Eisen J.A."/>
        </authorList>
    </citation>
    <scope>NUCLEOTIDE SEQUENCE</scope>
    <source>
        <strain>DSM 1100</strain>
    </source>
</reference>
<protein>
    <recommendedName>
        <fullName evidence="7">Mucoidy inhibitor MuiA family protein</fullName>
    </recommendedName>
</protein>
<evidence type="ECO:0008006" key="7">
    <source>
        <dbReference type="Google" id="ProtNLM"/>
    </source>
</evidence>
<gene>
    <name evidence="5" type="ordered locus">Halhy_2976</name>
</gene>
<dbReference type="InterPro" id="IPR011935">
    <property type="entry name" value="CHP02231"/>
</dbReference>
<dbReference type="InterPro" id="IPR025554">
    <property type="entry name" value="DUF4140"/>
</dbReference>
<organism evidence="5 6">
    <name type="scientific">Haliscomenobacter hydrossis (strain ATCC 27775 / DSM 1100 / LMG 10767 / O)</name>
    <dbReference type="NCBI Taxonomy" id="760192"/>
    <lineage>
        <taxon>Bacteria</taxon>
        <taxon>Pseudomonadati</taxon>
        <taxon>Bacteroidota</taxon>
        <taxon>Saprospiria</taxon>
        <taxon>Saprospirales</taxon>
        <taxon>Haliscomenobacteraceae</taxon>
        <taxon>Haliscomenobacter</taxon>
    </lineage>
</organism>
<evidence type="ECO:0000313" key="6">
    <source>
        <dbReference type="Proteomes" id="UP000008461"/>
    </source>
</evidence>
<evidence type="ECO:0000313" key="5">
    <source>
        <dbReference type="EMBL" id="AEE50840.1"/>
    </source>
</evidence>
<evidence type="ECO:0000259" key="4">
    <source>
        <dbReference type="Pfam" id="PF13600"/>
    </source>
</evidence>
<sequence>MKQHIIITLFLILGISAFAETRLPSRISEVTVYRSGAKLTNIASVRLTAGSNQIVFEKLPVDMNPNSVQVRIEGKADLLSAFFRRATIELNQPNGSAIKALQDSIETVNDRILRLVAENEVLSKEESSLQENQKRVGAGEKSTLSVNDWKEMTQYYRNRLAEIKNRQLDISFLRRKEDRLMAVMNERLSKLNRRETQTSGEIVLQIESATTQTLNISCIYFITKAYWTPAYDLRAEAVDKPLRMVYKAVVSQQSGFDWQGIKLKLSSARPLSDNNRPILTPQSIDYYVARYQPNLDDGLAAGRANSYNLSQVQTESRRDMAKPSAGPGDLGEVTDEETLEQPEESTSGEEFEITAPQTIVSGTEPQTVRYKEEQMEAIYQYHAVPKLDPGVFLLAKIPNYGRYGLLSGTAQIFFKDTYVGQSEIDTKTVSDTLLLSLGRDEDISIKRVKPTDLAYTPKFLNNYKRELVAYDIVIKNNKKIPINIEVLDQIPVSKQAEITVELEEKSGAQYTADFGKLLWRLEIPAFASKTLRFKYWLKYPKDKTVARP</sequence>
<name>F4L5H6_HALH1</name>
<reference evidence="5 6" key="1">
    <citation type="journal article" date="2011" name="Stand. Genomic Sci.">
        <title>Complete genome sequence of Haliscomenobacter hydrossis type strain (O).</title>
        <authorList>
            <consortium name="US DOE Joint Genome Institute (JGI-PGF)"/>
            <person name="Daligault H."/>
            <person name="Lapidus A."/>
            <person name="Zeytun A."/>
            <person name="Nolan M."/>
            <person name="Lucas S."/>
            <person name="Del Rio T.G."/>
            <person name="Tice H."/>
            <person name="Cheng J.F."/>
            <person name="Tapia R."/>
            <person name="Han C."/>
            <person name="Goodwin L."/>
            <person name="Pitluck S."/>
            <person name="Liolios K."/>
            <person name="Pagani I."/>
            <person name="Ivanova N."/>
            <person name="Huntemann M."/>
            <person name="Mavromatis K."/>
            <person name="Mikhailova N."/>
            <person name="Pati A."/>
            <person name="Chen A."/>
            <person name="Palaniappan K."/>
            <person name="Land M."/>
            <person name="Hauser L."/>
            <person name="Brambilla E.M."/>
            <person name="Rohde M."/>
            <person name="Verbarg S."/>
            <person name="Goker M."/>
            <person name="Bristow J."/>
            <person name="Eisen J.A."/>
            <person name="Markowitz V."/>
            <person name="Hugenholtz P."/>
            <person name="Kyrpides N.C."/>
            <person name="Klenk H.P."/>
            <person name="Woyke T."/>
        </authorList>
    </citation>
    <scope>NUCLEOTIDE SEQUENCE [LARGE SCALE GENOMIC DNA]</scope>
    <source>
        <strain evidence="6">ATCC 27775 / DSM 1100 / LMG 10767 / O</strain>
    </source>
</reference>
<dbReference type="InterPro" id="IPR037291">
    <property type="entry name" value="DUF4139"/>
</dbReference>
<feature type="coiled-coil region" evidence="1">
    <location>
        <begin position="98"/>
        <end position="125"/>
    </location>
</feature>
<dbReference type="Pfam" id="PF13598">
    <property type="entry name" value="DUF4139"/>
    <property type="match status" value="1"/>
</dbReference>
<dbReference type="KEGG" id="hhy:Halhy_2976"/>
<dbReference type="NCBIfam" id="TIGR02231">
    <property type="entry name" value="mucoidy inhibitor MuiA family protein"/>
    <property type="match status" value="1"/>
</dbReference>
<accession>F4L5H6</accession>
<keyword evidence="6" id="KW-1185">Reference proteome</keyword>
<proteinExistence type="predicted"/>
<dbReference type="STRING" id="760192.Halhy_2976"/>
<dbReference type="PANTHER" id="PTHR31005:SF8">
    <property type="entry name" value="DUF4139 DOMAIN-CONTAINING PROTEIN"/>
    <property type="match status" value="1"/>
</dbReference>
<feature type="domain" description="DUF4139" evidence="3">
    <location>
        <begin position="218"/>
        <end position="541"/>
    </location>
</feature>
<dbReference type="Pfam" id="PF13600">
    <property type="entry name" value="DUF4140"/>
    <property type="match status" value="1"/>
</dbReference>
<dbReference type="PANTHER" id="PTHR31005">
    <property type="entry name" value="DUF4139 DOMAIN-CONTAINING PROTEIN"/>
    <property type="match status" value="1"/>
</dbReference>